<evidence type="ECO:0000256" key="3">
    <source>
        <dbReference type="PIRSR" id="PIRSR602401-1"/>
    </source>
</evidence>
<keyword evidence="4" id="KW-0503">Monooxygenase</keyword>
<dbReference type="RefSeq" id="WP_073073977.1">
    <property type="nucleotide sequence ID" value="NZ_MPPI01000027.1"/>
</dbReference>
<accession>A0A2T1DLU2</accession>
<dbReference type="SUPFAM" id="SSF48264">
    <property type="entry name" value="Cytochrome P450"/>
    <property type="match status" value="1"/>
</dbReference>
<organism evidence="5 6">
    <name type="scientific">Phormidesmis priestleyi ULC007</name>
    <dbReference type="NCBI Taxonomy" id="1920490"/>
    <lineage>
        <taxon>Bacteria</taxon>
        <taxon>Bacillati</taxon>
        <taxon>Cyanobacteriota</taxon>
        <taxon>Cyanophyceae</taxon>
        <taxon>Leptolyngbyales</taxon>
        <taxon>Leptolyngbyaceae</taxon>
        <taxon>Phormidesmis</taxon>
    </lineage>
</organism>
<dbReference type="InterPro" id="IPR002401">
    <property type="entry name" value="Cyt_P450_E_grp-I"/>
</dbReference>
<dbReference type="PRINTS" id="PR00463">
    <property type="entry name" value="EP450I"/>
</dbReference>
<gene>
    <name evidence="5" type="ORF">C7B65_02330</name>
</gene>
<dbReference type="CDD" id="cd11053">
    <property type="entry name" value="CYP110-like"/>
    <property type="match status" value="1"/>
</dbReference>
<dbReference type="GO" id="GO:0016705">
    <property type="term" value="F:oxidoreductase activity, acting on paired donors, with incorporation or reduction of molecular oxygen"/>
    <property type="evidence" value="ECO:0007669"/>
    <property type="project" value="InterPro"/>
</dbReference>
<evidence type="ECO:0000256" key="1">
    <source>
        <dbReference type="ARBA" id="ARBA00001971"/>
    </source>
</evidence>
<sequence length="461" mass="52383">MKLPDGSRLPSLLQTLAIVAQPINFLESCAQQYGDTFTLRVLGVNSPPVVFFSNPESIQAIFTTLADSFEFGKVTHIFRPLVGDQSVIMQERQRHQRQRQLLMPALHREQLYGQGRVICDLARQQMSDWQIGRSLTIREEMSEISLQVILQVVFGMVPGARYERLKQLLSHLLEAITSPLYSTQFFFPMLQQNLGRWSPWGGFLAQQQEIDALIYAEIGDRRSQSLNGRTDILSVLMTAHDDQGESMSDVELRDQLMTLLLLGHETTASGLAWAFYWIHRHSDCLDRLLTELQTLGENPDPTALSQLPYLTAVCKEALRVYPIALISQPRKVKRTVHIEGYEFEPGAILVPCIYLAHHRADTYPEPERFNPDRFIAQKFSPSEFLPFGGGSRSCVGMALSLFEMKLVLATVLSSYEFQTNYDRPVRPVRRGITFVPPDDFRLKVTGQRSIENLILQPLESA</sequence>
<dbReference type="PANTHER" id="PTHR24305:SF166">
    <property type="entry name" value="CYTOCHROME P450 12A4, MITOCHONDRIAL-RELATED"/>
    <property type="match status" value="1"/>
</dbReference>
<dbReference type="GO" id="GO:0020037">
    <property type="term" value="F:heme binding"/>
    <property type="evidence" value="ECO:0007669"/>
    <property type="project" value="InterPro"/>
</dbReference>
<dbReference type="Gene3D" id="1.10.630.10">
    <property type="entry name" value="Cytochrome P450"/>
    <property type="match status" value="1"/>
</dbReference>
<keyword evidence="3 4" id="KW-0408">Iron</keyword>
<comment type="cofactor">
    <cofactor evidence="1 3">
        <name>heme</name>
        <dbReference type="ChEBI" id="CHEBI:30413"/>
    </cofactor>
</comment>
<dbReference type="InterPro" id="IPR050121">
    <property type="entry name" value="Cytochrome_P450_monoxygenase"/>
</dbReference>
<dbReference type="Pfam" id="PF00067">
    <property type="entry name" value="p450"/>
    <property type="match status" value="1"/>
</dbReference>
<evidence type="ECO:0000256" key="2">
    <source>
        <dbReference type="ARBA" id="ARBA00010617"/>
    </source>
</evidence>
<dbReference type="STRING" id="1920490.GCA_001895925_01329"/>
<keyword evidence="4" id="KW-0560">Oxidoreductase</keyword>
<feature type="binding site" description="axial binding residue" evidence="3">
    <location>
        <position position="394"/>
    </location>
    <ligand>
        <name>heme</name>
        <dbReference type="ChEBI" id="CHEBI:30413"/>
    </ligand>
    <ligandPart>
        <name>Fe</name>
        <dbReference type="ChEBI" id="CHEBI:18248"/>
    </ligandPart>
</feature>
<dbReference type="GO" id="GO:0004497">
    <property type="term" value="F:monooxygenase activity"/>
    <property type="evidence" value="ECO:0007669"/>
    <property type="project" value="UniProtKB-KW"/>
</dbReference>
<evidence type="ECO:0000313" key="5">
    <source>
        <dbReference type="EMBL" id="PSB21446.1"/>
    </source>
</evidence>
<dbReference type="EMBL" id="PVWG01000002">
    <property type="protein sequence ID" value="PSB21446.1"/>
    <property type="molecule type" value="Genomic_DNA"/>
</dbReference>
<reference evidence="5 6" key="2">
    <citation type="submission" date="2018-03" db="EMBL/GenBank/DDBJ databases">
        <title>The ancient ancestry and fast evolution of plastids.</title>
        <authorList>
            <person name="Moore K.R."/>
            <person name="Magnabosco C."/>
            <person name="Momper L."/>
            <person name="Gold D.A."/>
            <person name="Bosak T."/>
            <person name="Fournier G.P."/>
        </authorList>
    </citation>
    <scope>NUCLEOTIDE SEQUENCE [LARGE SCALE GENOMIC DNA]</scope>
    <source>
        <strain evidence="5 6">ULC007</strain>
    </source>
</reference>
<dbReference type="AlphaFoldDB" id="A0A2T1DLU2"/>
<dbReference type="GO" id="GO:0005506">
    <property type="term" value="F:iron ion binding"/>
    <property type="evidence" value="ECO:0007669"/>
    <property type="project" value="InterPro"/>
</dbReference>
<keyword evidence="3 4" id="KW-0349">Heme</keyword>
<dbReference type="OrthoDB" id="446280at2"/>
<proteinExistence type="inferred from homology"/>
<dbReference type="InterPro" id="IPR036396">
    <property type="entry name" value="Cyt_P450_sf"/>
</dbReference>
<evidence type="ECO:0000313" key="6">
    <source>
        <dbReference type="Proteomes" id="UP000238634"/>
    </source>
</evidence>
<reference evidence="5 6" key="1">
    <citation type="submission" date="2018-02" db="EMBL/GenBank/DDBJ databases">
        <authorList>
            <person name="Cohen D.B."/>
            <person name="Kent A.D."/>
        </authorList>
    </citation>
    <scope>NUCLEOTIDE SEQUENCE [LARGE SCALE GENOMIC DNA]</scope>
    <source>
        <strain evidence="5 6">ULC007</strain>
    </source>
</reference>
<keyword evidence="3 4" id="KW-0479">Metal-binding</keyword>
<keyword evidence="6" id="KW-1185">Reference proteome</keyword>
<protein>
    <submittedName>
        <fullName evidence="5">Cytochrome P450</fullName>
    </submittedName>
</protein>
<dbReference type="InterPro" id="IPR001128">
    <property type="entry name" value="Cyt_P450"/>
</dbReference>
<comment type="similarity">
    <text evidence="2 4">Belongs to the cytochrome P450 family.</text>
</comment>
<dbReference type="PROSITE" id="PS00086">
    <property type="entry name" value="CYTOCHROME_P450"/>
    <property type="match status" value="1"/>
</dbReference>
<dbReference type="PRINTS" id="PR00385">
    <property type="entry name" value="P450"/>
</dbReference>
<name>A0A2T1DLU2_9CYAN</name>
<dbReference type="InterPro" id="IPR017972">
    <property type="entry name" value="Cyt_P450_CS"/>
</dbReference>
<comment type="caution">
    <text evidence="5">The sequence shown here is derived from an EMBL/GenBank/DDBJ whole genome shotgun (WGS) entry which is preliminary data.</text>
</comment>
<dbReference type="PANTHER" id="PTHR24305">
    <property type="entry name" value="CYTOCHROME P450"/>
    <property type="match status" value="1"/>
</dbReference>
<dbReference type="Proteomes" id="UP000238634">
    <property type="component" value="Unassembled WGS sequence"/>
</dbReference>
<evidence type="ECO:0000256" key="4">
    <source>
        <dbReference type="RuleBase" id="RU000461"/>
    </source>
</evidence>